<evidence type="ECO:0000256" key="2">
    <source>
        <dbReference type="ARBA" id="ARBA00010687"/>
    </source>
</evidence>
<dbReference type="SUPFAM" id="SSF51445">
    <property type="entry name" value="(Trans)glycosidases"/>
    <property type="match status" value="1"/>
</dbReference>
<dbReference type="GO" id="GO:0045490">
    <property type="term" value="P:pectin catabolic process"/>
    <property type="evidence" value="ECO:0007669"/>
    <property type="project" value="TreeGrafter"/>
</dbReference>
<dbReference type="OrthoDB" id="9768786at2"/>
<dbReference type="Proteomes" id="UP000321291">
    <property type="component" value="Chromosome"/>
</dbReference>
<dbReference type="EC" id="3.2.1.89" evidence="3 6"/>
<proteinExistence type="inferred from homology"/>
<name>A0A5B8VMU4_9BACT</name>
<comment type="similarity">
    <text evidence="2 6">Belongs to the glycosyl hydrolase 53 family.</text>
</comment>
<evidence type="ECO:0000256" key="1">
    <source>
        <dbReference type="ARBA" id="ARBA00001695"/>
    </source>
</evidence>
<dbReference type="EMBL" id="CP042434">
    <property type="protein sequence ID" value="QEC71926.1"/>
    <property type="molecule type" value="Genomic_DNA"/>
</dbReference>
<accession>A0A5B8VMU4</accession>
<keyword evidence="8" id="KW-1185">Reference proteome</keyword>
<organism evidence="7 8">
    <name type="scientific">Arachidicoccus ginsenosidivorans</name>
    <dbReference type="NCBI Taxonomy" id="496057"/>
    <lineage>
        <taxon>Bacteria</taxon>
        <taxon>Pseudomonadati</taxon>
        <taxon>Bacteroidota</taxon>
        <taxon>Chitinophagia</taxon>
        <taxon>Chitinophagales</taxon>
        <taxon>Chitinophagaceae</taxon>
        <taxon>Arachidicoccus</taxon>
    </lineage>
</organism>
<dbReference type="KEGG" id="agi:FSB73_09875"/>
<evidence type="ECO:0000256" key="3">
    <source>
        <dbReference type="ARBA" id="ARBA00012556"/>
    </source>
</evidence>
<dbReference type="GO" id="GO:0031218">
    <property type="term" value="F:arabinogalactan endo-1,4-beta-galactosidase activity"/>
    <property type="evidence" value="ECO:0007669"/>
    <property type="project" value="UniProtKB-EC"/>
</dbReference>
<evidence type="ECO:0000313" key="8">
    <source>
        <dbReference type="Proteomes" id="UP000321291"/>
    </source>
</evidence>
<comment type="catalytic activity">
    <reaction evidence="1 6">
        <text>The enzyme specifically hydrolyzes (1-&gt;4)-beta-D-galactosidic linkages in type I arabinogalactans.</text>
        <dbReference type="EC" id="3.2.1.89"/>
    </reaction>
</comment>
<gene>
    <name evidence="7" type="ORF">FSB73_09875</name>
</gene>
<evidence type="ECO:0000256" key="6">
    <source>
        <dbReference type="RuleBase" id="RU361192"/>
    </source>
</evidence>
<keyword evidence="5 6" id="KW-0326">Glycosidase</keyword>
<sequence length="346" mass="38493">MFLLLAVAASINCASKSDNTSVPDGEDGGSNADTTFFKGADVGWLMQMEATGFKFYDAAGKQQDCLDILRDNGINAIRLRIFVNPSDDRISGHCSLAETVTMAKRCLAKGFKIMIDFHYSDTWADPSHQTKPAAWAKDDFPTLLTDVYDYTYHVLDTLQEQGCTPSWVQIGNEITGGMLWPTGSTDNWPQLSQLLNKGYAATKAVNDQIKVIVHIDQGNNNGRSRWFYDSAKAYHVNYDIIGLSYYPYWLNQDYTANIKDLANNLNDMVSRYQKPVMIVETGGADTAIQNTYDMLKAVIKTTAAVPDSHGLGVFYWEPEGARSWSRYKLSCWGADGKPTKALSAFK</sequence>
<evidence type="ECO:0000313" key="7">
    <source>
        <dbReference type="EMBL" id="QEC71926.1"/>
    </source>
</evidence>
<dbReference type="GO" id="GO:0015926">
    <property type="term" value="F:glucosidase activity"/>
    <property type="evidence" value="ECO:0007669"/>
    <property type="project" value="InterPro"/>
</dbReference>
<dbReference type="AlphaFoldDB" id="A0A5B8VMU4"/>
<evidence type="ECO:0000256" key="5">
    <source>
        <dbReference type="ARBA" id="ARBA00023295"/>
    </source>
</evidence>
<dbReference type="InterPro" id="IPR017853">
    <property type="entry name" value="GH"/>
</dbReference>
<dbReference type="PANTHER" id="PTHR34983">
    <property type="entry name" value="ARABINOGALACTAN ENDO-BETA-1,4-GALACTANASE A"/>
    <property type="match status" value="1"/>
</dbReference>
<keyword evidence="4 6" id="KW-0378">Hydrolase</keyword>
<dbReference type="Gene3D" id="3.20.20.80">
    <property type="entry name" value="Glycosidases"/>
    <property type="match status" value="1"/>
</dbReference>
<reference evidence="7 8" key="1">
    <citation type="journal article" date="2017" name="Int. J. Syst. Evol. Microbiol.">
        <title>Arachidicoccus ginsenosidivorans sp. nov., with ginsenoside-converting activity isolated from ginseng cultivating soil.</title>
        <authorList>
            <person name="Siddiqi M.Z."/>
            <person name="Aslam Z."/>
            <person name="Im W.T."/>
        </authorList>
    </citation>
    <scope>NUCLEOTIDE SEQUENCE [LARGE SCALE GENOMIC DNA]</scope>
    <source>
        <strain evidence="7 8">Gsoil 809</strain>
    </source>
</reference>
<dbReference type="PANTHER" id="PTHR34983:SF1">
    <property type="entry name" value="ARABINOGALACTAN ENDO-BETA-1,4-GALACTANASE A"/>
    <property type="match status" value="1"/>
</dbReference>
<dbReference type="RefSeq" id="WP_146781421.1">
    <property type="nucleotide sequence ID" value="NZ_CP042434.1"/>
</dbReference>
<dbReference type="InterPro" id="IPR011683">
    <property type="entry name" value="Glyco_hydro_53"/>
</dbReference>
<evidence type="ECO:0000256" key="4">
    <source>
        <dbReference type="ARBA" id="ARBA00022801"/>
    </source>
</evidence>
<protein>
    <recommendedName>
        <fullName evidence="3 6">Arabinogalactan endo-beta-1,4-galactanase</fullName>
        <ecNumber evidence="3 6">3.2.1.89</ecNumber>
    </recommendedName>
</protein>
<dbReference type="Pfam" id="PF07745">
    <property type="entry name" value="Glyco_hydro_53"/>
    <property type="match status" value="1"/>
</dbReference>